<keyword evidence="5" id="KW-1185">Reference proteome</keyword>
<dbReference type="InterPro" id="IPR000873">
    <property type="entry name" value="AMP-dep_synth/lig_dom"/>
</dbReference>
<dbReference type="InterPro" id="IPR042099">
    <property type="entry name" value="ANL_N_sf"/>
</dbReference>
<dbReference type="Ensembl" id="ENSHHUT00000003855.1">
    <property type="protein sequence ID" value="ENSHHUP00000003730.1"/>
    <property type="gene ID" value="ENSHHUG00000002197.1"/>
</dbReference>
<evidence type="ECO:0000256" key="1">
    <source>
        <dbReference type="ARBA" id="ARBA00007735"/>
    </source>
</evidence>
<feature type="region of interest" description="Disordered" evidence="2">
    <location>
        <begin position="830"/>
        <end position="932"/>
    </location>
</feature>
<dbReference type="CDD" id="cd05905">
    <property type="entry name" value="Dip2"/>
    <property type="match status" value="1"/>
</dbReference>
<dbReference type="Gene3D" id="3.40.50.12780">
    <property type="entry name" value="N-terminal domain of ligase-like"/>
    <property type="match status" value="1"/>
</dbReference>
<reference evidence="4" key="3">
    <citation type="submission" date="2025-09" db="UniProtKB">
        <authorList>
            <consortium name="Ensembl"/>
        </authorList>
    </citation>
    <scope>IDENTIFICATION</scope>
</reference>
<evidence type="ECO:0000259" key="3">
    <source>
        <dbReference type="PROSITE" id="PS51912"/>
    </source>
</evidence>
<dbReference type="Proteomes" id="UP000314982">
    <property type="component" value="Unassembled WGS sequence"/>
</dbReference>
<reference evidence="4" key="2">
    <citation type="submission" date="2025-08" db="UniProtKB">
        <authorList>
            <consortium name="Ensembl"/>
        </authorList>
    </citation>
    <scope>IDENTIFICATION</scope>
</reference>
<dbReference type="SUPFAM" id="SSF56801">
    <property type="entry name" value="Acetyl-CoA synthetase-like"/>
    <property type="match status" value="1"/>
</dbReference>
<sequence length="932" mass="102237">MATRPSPGERLLGDITQKGYEKKRSKLIRAYFPHPGGMEGMSHRPPFAPPSAARFHRRRSSGTRDERYRSDVHSEAVQAVLARHVESNVAVPMPSKRRSLVVQTSMDAYTPPGETHTLIHLSAHLGSTSSSSSSTQSGGSGNAGRLADSLNHSAPPDVTGYSSDSSHSRPHSERHIGTIARNTQKYGNAERMETGDGVPVSSRVSAKIQQLVNTLKMPRRPPLREFFVDDFEELLEVQQPDPKQPRPEGAEMLAVSGEALGVVTNWPPSLEAALQRWGTISPKAPCLTSLDTTGKPLYVLTYGKLWSRSIKLAYNILHKLGSKQEPMLRPGDRVALVFPNNDPVAFMVAFYSCLLAEVVPVPIEVPLTRKDAGSQQIGFLLGSCGVTVALTSDACHKGLPKSATGEIPQFRGWPKLLWFVTESKHLSKPPRDWFPHIKDANSDTAYIEYKTCKDGSVLGVTVMRIALLTHCQSLTQSCGYTEAETIVNVLDFKKDVGLWHGILTSVMNMMHVISVPYSLMKVNPLSWIQKVYHFKAKVACVKSRDMHWALVAHREQKDISLSSLRMLLVADGSNPWSISSCDAFLNVFQSKGLRSEVICPCASSPEALTVAIRRPVEDSSQPPGRGVLSMQGLSYSVVRVDTEERLSVLTVQDVGTVMPGAVVCVVKPEGVPLLCKTDEIGELCVCSVATGTSYYGLTGMTKNTFEVFPVASGGGLVSEYAFVRTGLLGFVGPGGLVFISGKMDGLIMVSGRRHNADDIVATALAVEPMKFIYRGRIAVFSVTVLRDERIVVVAEQRPDSTEEDSFQWMSRVLQVTLPQHNHSMTIMYVTPPQHDHNVGNTISTRPQYDHDYDHNVGNSTSTRPQYDHNAGNTTSTRPQYDHNAGNTTSTRPQYDHNVDNTTAIRQKSDHNAGNTTSKRPQYDHNTGNTTST</sequence>
<dbReference type="STRING" id="62062.ENSHHUP00000003730"/>
<dbReference type="PANTHER" id="PTHR22754">
    <property type="entry name" value="DISCO-INTERACTING PROTEIN 2 DIP2 -RELATED"/>
    <property type="match status" value="1"/>
</dbReference>
<dbReference type="AlphaFoldDB" id="A0A4W5K038"/>
<dbReference type="Gene3D" id="3.30.300.30">
    <property type="match status" value="1"/>
</dbReference>
<reference evidence="5" key="1">
    <citation type="submission" date="2018-06" db="EMBL/GenBank/DDBJ databases">
        <title>Genome assembly of Danube salmon.</title>
        <authorList>
            <person name="Macqueen D.J."/>
            <person name="Gundappa M.K."/>
        </authorList>
    </citation>
    <scope>NUCLEOTIDE SEQUENCE [LARGE SCALE GENOMIC DNA]</scope>
</reference>
<dbReference type="InterPro" id="IPR037337">
    <property type="entry name" value="Dip2-like_dom"/>
</dbReference>
<dbReference type="InterPro" id="IPR045851">
    <property type="entry name" value="AMP-bd_C_sf"/>
</dbReference>
<feature type="compositionally biased region" description="Polar residues" evidence="2">
    <location>
        <begin position="856"/>
        <end position="892"/>
    </location>
</feature>
<dbReference type="PANTHER" id="PTHR22754:SF33">
    <property type="entry name" value="DISCO-INTERACTING PROTEIN 2 HOMOLOG C"/>
    <property type="match status" value="1"/>
</dbReference>
<feature type="compositionally biased region" description="Basic and acidic residues" evidence="2">
    <location>
        <begin position="62"/>
        <end position="71"/>
    </location>
</feature>
<feature type="region of interest" description="Disordered" evidence="2">
    <location>
        <begin position="125"/>
        <end position="181"/>
    </location>
</feature>
<dbReference type="InterPro" id="IPR010506">
    <property type="entry name" value="DMAP1-bd"/>
</dbReference>
<dbReference type="Pfam" id="PF06464">
    <property type="entry name" value="DMAP_binding"/>
    <property type="match status" value="1"/>
</dbReference>
<feature type="domain" description="DMAP1-binding" evidence="3">
    <location>
        <begin position="1"/>
        <end position="101"/>
    </location>
</feature>
<dbReference type="PROSITE" id="PS51912">
    <property type="entry name" value="DMAP1_BIND"/>
    <property type="match status" value="1"/>
</dbReference>
<evidence type="ECO:0000313" key="4">
    <source>
        <dbReference type="Ensembl" id="ENSHHUP00000003730.1"/>
    </source>
</evidence>
<evidence type="ECO:0000256" key="2">
    <source>
        <dbReference type="SAM" id="MobiDB-lite"/>
    </source>
</evidence>
<dbReference type="SMART" id="SM01137">
    <property type="entry name" value="DMAP_binding"/>
    <property type="match status" value="1"/>
</dbReference>
<feature type="compositionally biased region" description="Polar residues" evidence="2">
    <location>
        <begin position="899"/>
        <end position="932"/>
    </location>
</feature>
<evidence type="ECO:0000313" key="5">
    <source>
        <dbReference type="Proteomes" id="UP000314982"/>
    </source>
</evidence>
<feature type="compositionally biased region" description="Basic and acidic residues" evidence="2">
    <location>
        <begin position="166"/>
        <end position="176"/>
    </location>
</feature>
<feature type="compositionally biased region" description="Low complexity" evidence="2">
    <location>
        <begin position="126"/>
        <end position="137"/>
    </location>
</feature>
<organism evidence="4 5">
    <name type="scientific">Hucho hucho</name>
    <name type="common">huchen</name>
    <dbReference type="NCBI Taxonomy" id="62062"/>
    <lineage>
        <taxon>Eukaryota</taxon>
        <taxon>Metazoa</taxon>
        <taxon>Chordata</taxon>
        <taxon>Craniata</taxon>
        <taxon>Vertebrata</taxon>
        <taxon>Euteleostomi</taxon>
        <taxon>Actinopterygii</taxon>
        <taxon>Neopterygii</taxon>
        <taxon>Teleostei</taxon>
        <taxon>Protacanthopterygii</taxon>
        <taxon>Salmoniformes</taxon>
        <taxon>Salmonidae</taxon>
        <taxon>Salmoninae</taxon>
        <taxon>Hucho</taxon>
    </lineage>
</organism>
<dbReference type="Pfam" id="PF00501">
    <property type="entry name" value="AMP-binding"/>
    <property type="match status" value="1"/>
</dbReference>
<comment type="similarity">
    <text evidence="1">Belongs to the DIP2 family.</text>
</comment>
<proteinExistence type="inferred from homology"/>
<protein>
    <submittedName>
        <fullName evidence="4">Disco-interacting protein 2 homolog Cb</fullName>
    </submittedName>
</protein>
<name>A0A4W5K038_9TELE</name>
<accession>A0A4W5K038</accession>
<dbReference type="GeneTree" id="ENSGT00950000182997"/>
<feature type="region of interest" description="Disordered" evidence="2">
    <location>
        <begin position="50"/>
        <end position="71"/>
    </location>
</feature>